<evidence type="ECO:0000256" key="19">
    <source>
        <dbReference type="ARBA" id="ARBA00048679"/>
    </source>
</evidence>
<keyword evidence="6" id="KW-0433">Leucine-rich repeat</keyword>
<evidence type="ECO:0000256" key="16">
    <source>
        <dbReference type="ARBA" id="ARBA00023170"/>
    </source>
</evidence>
<keyword evidence="13" id="KW-0067">ATP-binding</keyword>
<dbReference type="EC" id="2.7.11.1" evidence="2"/>
<proteinExistence type="predicted"/>
<name>A0A5B7BQ93_DAVIN</name>
<dbReference type="InterPro" id="IPR011009">
    <property type="entry name" value="Kinase-like_dom_sf"/>
</dbReference>
<keyword evidence="8" id="KW-0812">Transmembrane</keyword>
<keyword evidence="5" id="KW-0597">Phosphoprotein</keyword>
<dbReference type="SUPFAM" id="SSF56112">
    <property type="entry name" value="Protein kinase-like (PK-like)"/>
    <property type="match status" value="1"/>
</dbReference>
<dbReference type="PROSITE" id="PS00108">
    <property type="entry name" value="PROTEIN_KINASE_ST"/>
    <property type="match status" value="1"/>
</dbReference>
<evidence type="ECO:0000256" key="1">
    <source>
        <dbReference type="ARBA" id="ARBA00004162"/>
    </source>
</evidence>
<evidence type="ECO:0000256" key="4">
    <source>
        <dbReference type="ARBA" id="ARBA00022527"/>
    </source>
</evidence>
<organism evidence="21">
    <name type="scientific">Davidia involucrata</name>
    <name type="common">Dove tree</name>
    <dbReference type="NCBI Taxonomy" id="16924"/>
    <lineage>
        <taxon>Eukaryota</taxon>
        <taxon>Viridiplantae</taxon>
        <taxon>Streptophyta</taxon>
        <taxon>Embryophyta</taxon>
        <taxon>Tracheophyta</taxon>
        <taxon>Spermatophyta</taxon>
        <taxon>Magnoliopsida</taxon>
        <taxon>eudicotyledons</taxon>
        <taxon>Gunneridae</taxon>
        <taxon>Pentapetalae</taxon>
        <taxon>asterids</taxon>
        <taxon>Cornales</taxon>
        <taxon>Nyssaceae</taxon>
        <taxon>Davidia</taxon>
    </lineage>
</organism>
<dbReference type="PANTHER" id="PTHR48055:SF55">
    <property type="entry name" value="PROTEIN KINASE DOMAIN-CONTAINING PROTEIN"/>
    <property type="match status" value="1"/>
</dbReference>
<dbReference type="AlphaFoldDB" id="A0A5B7BQ93"/>
<evidence type="ECO:0000256" key="10">
    <source>
        <dbReference type="ARBA" id="ARBA00022737"/>
    </source>
</evidence>
<accession>A0A5B7BQ93</accession>
<evidence type="ECO:0000256" key="7">
    <source>
        <dbReference type="ARBA" id="ARBA00022679"/>
    </source>
</evidence>
<sequence>MWHCALDYLHNQCTKPIIHCDLKPSNILLDSNIVAHVGDFGLTRFLPELSDTNQSSSIRTRGTIGYAAPEYSLGSEVSREGDVYSYGILLLEMMTGKKPTDPMFEDAFDRFTKVVLPGIILLEALTGKRPVLEDCLNLHGFAKAALPDRVMEIVDPILIEEEAAATASDNRRPRQVKKGNRMKCLISMVRIGVACSMESPEDRMEISKVIKELRLARDIL</sequence>
<keyword evidence="17" id="KW-0325">Glycoprotein</keyword>
<evidence type="ECO:0000256" key="12">
    <source>
        <dbReference type="ARBA" id="ARBA00022777"/>
    </source>
</evidence>
<evidence type="ECO:0000259" key="20">
    <source>
        <dbReference type="PROSITE" id="PS50011"/>
    </source>
</evidence>
<evidence type="ECO:0000256" key="17">
    <source>
        <dbReference type="ARBA" id="ARBA00023180"/>
    </source>
</evidence>
<evidence type="ECO:0000256" key="5">
    <source>
        <dbReference type="ARBA" id="ARBA00022553"/>
    </source>
</evidence>
<dbReference type="InterPro" id="IPR051564">
    <property type="entry name" value="LRR_receptor-like_kinase"/>
</dbReference>
<dbReference type="PROSITE" id="PS50011">
    <property type="entry name" value="PROTEIN_KINASE_DOM"/>
    <property type="match status" value="1"/>
</dbReference>
<keyword evidence="16" id="KW-0675">Receptor</keyword>
<keyword evidence="9" id="KW-0732">Signal</keyword>
<comment type="subcellular location">
    <subcellularLocation>
        <location evidence="1">Cell membrane</location>
        <topology evidence="1">Single-pass membrane protein</topology>
    </subcellularLocation>
</comment>
<comment type="catalytic activity">
    <reaction evidence="18">
        <text>L-threonyl-[protein] + ATP = O-phospho-L-threonyl-[protein] + ADP + H(+)</text>
        <dbReference type="Rhea" id="RHEA:46608"/>
        <dbReference type="Rhea" id="RHEA-COMP:11060"/>
        <dbReference type="Rhea" id="RHEA-COMP:11605"/>
        <dbReference type="ChEBI" id="CHEBI:15378"/>
        <dbReference type="ChEBI" id="CHEBI:30013"/>
        <dbReference type="ChEBI" id="CHEBI:30616"/>
        <dbReference type="ChEBI" id="CHEBI:61977"/>
        <dbReference type="ChEBI" id="CHEBI:456216"/>
        <dbReference type="EC" id="2.7.11.1"/>
    </reaction>
</comment>
<evidence type="ECO:0000256" key="13">
    <source>
        <dbReference type="ARBA" id="ARBA00022840"/>
    </source>
</evidence>
<dbReference type="InterPro" id="IPR000719">
    <property type="entry name" value="Prot_kinase_dom"/>
</dbReference>
<dbReference type="InterPro" id="IPR008271">
    <property type="entry name" value="Ser/Thr_kinase_AS"/>
</dbReference>
<keyword evidence="7" id="KW-0808">Transferase</keyword>
<evidence type="ECO:0000256" key="15">
    <source>
        <dbReference type="ARBA" id="ARBA00023136"/>
    </source>
</evidence>
<keyword evidence="11" id="KW-0547">Nucleotide-binding</keyword>
<evidence type="ECO:0000256" key="8">
    <source>
        <dbReference type="ARBA" id="ARBA00022692"/>
    </source>
</evidence>
<dbReference type="GO" id="GO:0005886">
    <property type="term" value="C:plasma membrane"/>
    <property type="evidence" value="ECO:0007669"/>
    <property type="project" value="UniProtKB-SubCell"/>
</dbReference>
<keyword evidence="14" id="KW-1133">Transmembrane helix</keyword>
<evidence type="ECO:0000313" key="21">
    <source>
        <dbReference type="EMBL" id="MPA69273.1"/>
    </source>
</evidence>
<evidence type="ECO:0000256" key="6">
    <source>
        <dbReference type="ARBA" id="ARBA00022614"/>
    </source>
</evidence>
<keyword evidence="4" id="KW-0723">Serine/threonine-protein kinase</keyword>
<keyword evidence="12" id="KW-0418">Kinase</keyword>
<keyword evidence="10" id="KW-0677">Repeat</keyword>
<evidence type="ECO:0000256" key="2">
    <source>
        <dbReference type="ARBA" id="ARBA00012513"/>
    </source>
</evidence>
<dbReference type="Pfam" id="PF00069">
    <property type="entry name" value="Pkinase"/>
    <property type="match status" value="1"/>
</dbReference>
<keyword evidence="3" id="KW-1003">Cell membrane</keyword>
<dbReference type="PANTHER" id="PTHR48055">
    <property type="entry name" value="LEUCINE-RICH REPEAT RECEPTOR PROTEIN KINASE EMS1"/>
    <property type="match status" value="1"/>
</dbReference>
<reference evidence="21" key="1">
    <citation type="submission" date="2019-08" db="EMBL/GenBank/DDBJ databases">
        <title>Reference gene set and small RNA set construction with multiple tissues from Davidia involucrata Baill.</title>
        <authorList>
            <person name="Yang H."/>
            <person name="Zhou C."/>
            <person name="Li G."/>
            <person name="Wang J."/>
            <person name="Gao P."/>
            <person name="Wang M."/>
            <person name="Wang R."/>
            <person name="Zhao Y."/>
        </authorList>
    </citation>
    <scope>NUCLEOTIDE SEQUENCE</scope>
    <source>
        <tissue evidence="21">Mixed with DoveR01_LX</tissue>
    </source>
</reference>
<comment type="catalytic activity">
    <reaction evidence="19">
        <text>L-seryl-[protein] + ATP = O-phospho-L-seryl-[protein] + ADP + H(+)</text>
        <dbReference type="Rhea" id="RHEA:17989"/>
        <dbReference type="Rhea" id="RHEA-COMP:9863"/>
        <dbReference type="Rhea" id="RHEA-COMP:11604"/>
        <dbReference type="ChEBI" id="CHEBI:15378"/>
        <dbReference type="ChEBI" id="CHEBI:29999"/>
        <dbReference type="ChEBI" id="CHEBI:30616"/>
        <dbReference type="ChEBI" id="CHEBI:83421"/>
        <dbReference type="ChEBI" id="CHEBI:456216"/>
        <dbReference type="EC" id="2.7.11.1"/>
    </reaction>
</comment>
<evidence type="ECO:0000256" key="11">
    <source>
        <dbReference type="ARBA" id="ARBA00022741"/>
    </source>
</evidence>
<evidence type="ECO:0000256" key="14">
    <source>
        <dbReference type="ARBA" id="ARBA00022989"/>
    </source>
</evidence>
<dbReference type="Gene3D" id="1.10.510.10">
    <property type="entry name" value="Transferase(Phosphotransferase) domain 1"/>
    <property type="match status" value="2"/>
</dbReference>
<evidence type="ECO:0000256" key="3">
    <source>
        <dbReference type="ARBA" id="ARBA00022475"/>
    </source>
</evidence>
<evidence type="ECO:0000256" key="18">
    <source>
        <dbReference type="ARBA" id="ARBA00047899"/>
    </source>
</evidence>
<dbReference type="EMBL" id="GHES01038714">
    <property type="protein sequence ID" value="MPA69273.1"/>
    <property type="molecule type" value="Transcribed_RNA"/>
</dbReference>
<protein>
    <recommendedName>
        <fullName evidence="2">non-specific serine/threonine protein kinase</fullName>
        <ecNumber evidence="2">2.7.11.1</ecNumber>
    </recommendedName>
</protein>
<evidence type="ECO:0000256" key="9">
    <source>
        <dbReference type="ARBA" id="ARBA00022729"/>
    </source>
</evidence>
<gene>
    <name evidence="21" type="ORF">Din_038714</name>
</gene>
<dbReference type="GO" id="GO:0004674">
    <property type="term" value="F:protein serine/threonine kinase activity"/>
    <property type="evidence" value="ECO:0007669"/>
    <property type="project" value="UniProtKB-KW"/>
</dbReference>
<dbReference type="GO" id="GO:0005524">
    <property type="term" value="F:ATP binding"/>
    <property type="evidence" value="ECO:0007669"/>
    <property type="project" value="UniProtKB-KW"/>
</dbReference>
<dbReference type="SMART" id="SM00220">
    <property type="entry name" value="S_TKc"/>
    <property type="match status" value="1"/>
</dbReference>
<keyword evidence="15" id="KW-0472">Membrane</keyword>
<dbReference type="FunFam" id="1.10.510.10:FF:000358">
    <property type="entry name" value="Putative leucine-rich repeat receptor-like serine/threonine-protein kinase"/>
    <property type="match status" value="1"/>
</dbReference>
<feature type="domain" description="Protein kinase" evidence="20">
    <location>
        <begin position="1"/>
        <end position="158"/>
    </location>
</feature>